<keyword evidence="3 6" id="KW-0812">Transmembrane</keyword>
<evidence type="ECO:0000313" key="7">
    <source>
        <dbReference type="Proteomes" id="UP000095283"/>
    </source>
</evidence>
<dbReference type="Proteomes" id="UP000095283">
    <property type="component" value="Unplaced"/>
</dbReference>
<organism evidence="7 8">
    <name type="scientific">Heterorhabditis bacteriophora</name>
    <name type="common">Entomopathogenic nematode worm</name>
    <dbReference type="NCBI Taxonomy" id="37862"/>
    <lineage>
        <taxon>Eukaryota</taxon>
        <taxon>Metazoa</taxon>
        <taxon>Ecdysozoa</taxon>
        <taxon>Nematoda</taxon>
        <taxon>Chromadorea</taxon>
        <taxon>Rhabditida</taxon>
        <taxon>Rhabditina</taxon>
        <taxon>Rhabditomorpha</taxon>
        <taxon>Strongyloidea</taxon>
        <taxon>Heterorhabditidae</taxon>
        <taxon>Heterorhabditis</taxon>
    </lineage>
</organism>
<evidence type="ECO:0000313" key="8">
    <source>
        <dbReference type="WBParaSite" id="Hba_13649"/>
    </source>
</evidence>
<evidence type="ECO:0000256" key="1">
    <source>
        <dbReference type="ARBA" id="ARBA00004141"/>
    </source>
</evidence>
<feature type="transmembrane region" description="Helical" evidence="6">
    <location>
        <begin position="27"/>
        <end position="47"/>
    </location>
</feature>
<name>A0A1I7X8D3_HETBA</name>
<feature type="transmembrane region" description="Helical" evidence="6">
    <location>
        <begin position="198"/>
        <end position="222"/>
    </location>
</feature>
<accession>A0A1I7X8D3</accession>
<comment type="subcellular location">
    <subcellularLocation>
        <location evidence="1">Membrane</location>
        <topology evidence="1">Multi-pass membrane protein</topology>
    </subcellularLocation>
</comment>
<keyword evidence="2" id="KW-0762">Sugar transport</keyword>
<keyword evidence="7" id="KW-1185">Reference proteome</keyword>
<keyword evidence="4 6" id="KW-1133">Transmembrane helix</keyword>
<protein>
    <submittedName>
        <fullName evidence="8">UDP-galactose transporter</fullName>
    </submittedName>
</protein>
<keyword evidence="5 6" id="KW-0472">Membrane</keyword>
<evidence type="ECO:0000256" key="3">
    <source>
        <dbReference type="ARBA" id="ARBA00022692"/>
    </source>
</evidence>
<evidence type="ECO:0000256" key="4">
    <source>
        <dbReference type="ARBA" id="ARBA00022989"/>
    </source>
</evidence>
<dbReference type="Pfam" id="PF04142">
    <property type="entry name" value="Nuc_sug_transp"/>
    <property type="match status" value="1"/>
</dbReference>
<dbReference type="InterPro" id="IPR007271">
    <property type="entry name" value="Nuc_sug_transpt"/>
</dbReference>
<evidence type="ECO:0000256" key="5">
    <source>
        <dbReference type="ARBA" id="ARBA00023136"/>
    </source>
</evidence>
<feature type="transmembrane region" description="Helical" evidence="6">
    <location>
        <begin position="158"/>
        <end position="178"/>
    </location>
</feature>
<dbReference type="NCBIfam" id="TIGR00803">
    <property type="entry name" value="nst"/>
    <property type="match status" value="1"/>
</dbReference>
<evidence type="ECO:0000256" key="6">
    <source>
        <dbReference type="SAM" id="Phobius"/>
    </source>
</evidence>
<dbReference type="AlphaFoldDB" id="A0A1I7X8D3"/>
<sequence>MRVLCCTPNCNKYSRAREVDEMFTSSVAVFFTEIIKAVICLGFVAHSETPRKLLPSLINQIIRQPGDTLKVCIPAMIYIVQNNLFYVAASHLDAATFMVSVTSQLKIFTAAIFTVIILRRSLYRSQWWVCISNFIYWSITSSAADIYKKRIGLYKSKAFCFAAVLTACCLSGFAGIYFEKILKGTTPVSLWMRNVQMGVFAIPSSFIAILLQVRIPNFIYLFKKDLYKLFV</sequence>
<proteinExistence type="predicted"/>
<keyword evidence="2" id="KW-0813">Transport</keyword>
<dbReference type="GO" id="GO:0015165">
    <property type="term" value="F:pyrimidine nucleotide-sugar transmembrane transporter activity"/>
    <property type="evidence" value="ECO:0007669"/>
    <property type="project" value="InterPro"/>
</dbReference>
<dbReference type="WBParaSite" id="Hba_13649">
    <property type="protein sequence ID" value="Hba_13649"/>
    <property type="gene ID" value="Hba_13649"/>
</dbReference>
<feature type="transmembrane region" description="Helical" evidence="6">
    <location>
        <begin position="95"/>
        <end position="118"/>
    </location>
</feature>
<reference evidence="8" key="1">
    <citation type="submission" date="2016-11" db="UniProtKB">
        <authorList>
            <consortium name="WormBaseParasite"/>
        </authorList>
    </citation>
    <scope>IDENTIFICATION</scope>
</reference>
<evidence type="ECO:0000256" key="2">
    <source>
        <dbReference type="ARBA" id="ARBA00022597"/>
    </source>
</evidence>
<dbReference type="PANTHER" id="PTHR10231">
    <property type="entry name" value="NUCLEOTIDE-SUGAR TRANSMEMBRANE TRANSPORTER"/>
    <property type="match status" value="1"/>
</dbReference>
<dbReference type="GO" id="GO:0000139">
    <property type="term" value="C:Golgi membrane"/>
    <property type="evidence" value="ECO:0007669"/>
    <property type="project" value="InterPro"/>
</dbReference>